<dbReference type="RefSeq" id="WP_023175035.1">
    <property type="nucleotide sequence ID" value="NC_022600.1"/>
</dbReference>
<evidence type="ECO:0000313" key="2">
    <source>
        <dbReference type="EMBL" id="AGY59733.1"/>
    </source>
</evidence>
<dbReference type="eggNOG" id="COG2267">
    <property type="taxonomic scope" value="Bacteria"/>
</dbReference>
<dbReference type="PRINTS" id="PR00111">
    <property type="entry name" value="ABHYDROLASE"/>
</dbReference>
<dbReference type="STRING" id="1183438.GKIL_3487"/>
<dbReference type="InterPro" id="IPR029058">
    <property type="entry name" value="AB_hydrolase_fold"/>
</dbReference>
<evidence type="ECO:0000313" key="3">
    <source>
        <dbReference type="Proteomes" id="UP000017396"/>
    </source>
</evidence>
<accession>U5QLG5</accession>
<proteinExistence type="predicted"/>
<organism evidence="2 3">
    <name type="scientific">Gloeobacter kilaueensis (strain ATCC BAA-2537 / CCAP 1431/1 / ULC 316 / JS1)</name>
    <dbReference type="NCBI Taxonomy" id="1183438"/>
    <lineage>
        <taxon>Bacteria</taxon>
        <taxon>Bacillati</taxon>
        <taxon>Cyanobacteriota</taxon>
        <taxon>Cyanophyceae</taxon>
        <taxon>Gloeobacterales</taxon>
        <taxon>Gloeobacteraceae</taxon>
        <taxon>Gloeobacter</taxon>
    </lineage>
</organism>
<dbReference type="InterPro" id="IPR000073">
    <property type="entry name" value="AB_hydrolase_1"/>
</dbReference>
<dbReference type="EC" id="3.8.1.5" evidence="2"/>
<evidence type="ECO:0000259" key="1">
    <source>
        <dbReference type="Pfam" id="PF00561"/>
    </source>
</evidence>
<dbReference type="InterPro" id="IPR050228">
    <property type="entry name" value="Carboxylesterase_BioH"/>
</dbReference>
<dbReference type="PRINTS" id="PR00412">
    <property type="entry name" value="EPOXHYDRLASE"/>
</dbReference>
<dbReference type="PANTHER" id="PTHR43194:SF2">
    <property type="entry name" value="PEROXISOMAL MEMBRANE PROTEIN LPX1"/>
    <property type="match status" value="1"/>
</dbReference>
<dbReference type="Gene3D" id="3.40.50.1820">
    <property type="entry name" value="alpha/beta hydrolase"/>
    <property type="match status" value="1"/>
</dbReference>
<keyword evidence="3" id="KW-1185">Reference proteome</keyword>
<reference evidence="2 3" key="1">
    <citation type="journal article" date="2013" name="PLoS ONE">
        <title>Cultivation and Complete Genome Sequencing of Gloeobacter kilaueensis sp. nov., from a Lava Cave in Kilauea Caldera, Hawai'i.</title>
        <authorList>
            <person name="Saw J.H."/>
            <person name="Schatz M."/>
            <person name="Brown M.V."/>
            <person name="Kunkel D.D."/>
            <person name="Foster J.S."/>
            <person name="Shick H."/>
            <person name="Christensen S."/>
            <person name="Hou S."/>
            <person name="Wan X."/>
            <person name="Donachie S.P."/>
        </authorList>
    </citation>
    <scope>NUCLEOTIDE SEQUENCE [LARGE SCALE GENOMIC DNA]</scope>
    <source>
        <strain evidence="3">JS</strain>
    </source>
</reference>
<keyword evidence="2" id="KW-0378">Hydrolase</keyword>
<sequence length="307" mass="34206">MIPADETFEGTFVFTPHFLDVVGFRMHYVYEGTGQPILLHGEPTWGYLFRQVIPRLAERYRVIVPDLTGFGKSETTQGWECTVLTQVDNLEALILVLDLEGITLLVHDWGGVIGGGVALRHPECIARIVVTSGAVPLGTAREAELTARNVAEAEYFRWMARLHRERTLETVLSHLGHLVLALMLGLQGFENRAVMNQTWLSAYSLPFCTPPECLGAIAFPKSIVDGTVRFEIADAGAVAALRNRPATMIVGMQDRVLKPEYLRAPVREAFPDAPVHRLHGAGHFLYEDEPEAITLLIDQFIQYTGRM</sequence>
<dbReference type="AlphaFoldDB" id="U5QLG5"/>
<dbReference type="PANTHER" id="PTHR43194">
    <property type="entry name" value="HYDROLASE ALPHA/BETA FOLD FAMILY"/>
    <property type="match status" value="1"/>
</dbReference>
<dbReference type="EMBL" id="CP003587">
    <property type="protein sequence ID" value="AGY59733.1"/>
    <property type="molecule type" value="Genomic_DNA"/>
</dbReference>
<dbReference type="GO" id="GO:0018786">
    <property type="term" value="F:haloalkane dehalogenase activity"/>
    <property type="evidence" value="ECO:0007669"/>
    <property type="project" value="UniProtKB-EC"/>
</dbReference>
<dbReference type="SUPFAM" id="SSF53474">
    <property type="entry name" value="alpha/beta-Hydrolases"/>
    <property type="match status" value="1"/>
</dbReference>
<dbReference type="InterPro" id="IPR000639">
    <property type="entry name" value="Epox_hydrolase-like"/>
</dbReference>
<dbReference type="Proteomes" id="UP000017396">
    <property type="component" value="Chromosome"/>
</dbReference>
<dbReference type="KEGG" id="glj:GKIL_3487"/>
<dbReference type="Pfam" id="PF00561">
    <property type="entry name" value="Abhydrolase_1"/>
    <property type="match status" value="1"/>
</dbReference>
<name>U5QLG5_GLOK1</name>
<protein>
    <submittedName>
        <fullName evidence="2">Haloalkane dehalogenase</fullName>
        <ecNumber evidence="2">3.8.1.5</ecNumber>
    </submittedName>
</protein>
<dbReference type="HOGENOM" id="CLU_020336_13_3_3"/>
<dbReference type="OrthoDB" id="9808398at2"/>
<gene>
    <name evidence="2" type="primary">dhaA</name>
    <name evidence="2" type="ORF">GKIL_3487</name>
</gene>
<feature type="domain" description="AB hydrolase-1" evidence="1">
    <location>
        <begin position="37"/>
        <end position="290"/>
    </location>
</feature>